<sequence>MTGYGQDGGFSGPLKPMTFPISEGEEKNNQVIFQFKADATDKKFQLSGETDDIFYIHPDGILYYTGLLDREKKAVYVLQVEVLDAGGNRVEGPVPITIEVLDINDNRPVFLQRQYNGTVRQSSRPGKPFMYVNATDRDDPTTLHAQLFYRIAVQLPKINNVMYFQINNKTGGISLTRAGSQELDPFKNARYDLVVSVMDMGGQAENSFSDTVPVNIVVEENIWKAPGTVTIKENSTEPYPIKITQVRWNEPGAHYSLTEKEELPRFPFSIDHDGIIYVTQPLDREEKDLYIFYAAAKDDHGLPLARPLEIHVEVTDINDNPPICPASETVFEVQENEKIGSNIGVFQAYDMDQKDTVNSFLSYTIVEQRPVLPSDGLFLIQNVAGIIQLAKGSLRKQDQPQYHLKVQVADPAFKTICDVTINVIDINDQIPIFEKNDYGNLTIDESVAVGTTILTIQATDGDEPFTGSSKILYSIVEGDPDRKFVIDSDPFTNAGYVKINEPLDFEIVPIYYLVIKAENPEPLVDNIQYNSSSYARFILRVSDVNEPPLFSQALYEAQISEDAKIKTKLITVNATDPEGEAISYSLSEDTQGWLRIDGVTGEIFTTGQLDRETAKNYRVKVIATEKGGSYLTSSAYFQLTLLDVNDNPPRLVKDYTGFFFCHPLTTLGSIIFQATDDDQQPPWGPQFDFSLGDDGLQNDWEISKINGTHAKLSTKHTNFEEKVYEVSVKINDRGRPPLENTVSFPVTMCKCAADGWCFRPADSLPGIPTAGMAIGILLTVILVIGDLAKWARLLTYDNPSPISVPYHYLFSIPVMYFLLISIF</sequence>
<keyword evidence="5" id="KW-0732">Signal</keyword>
<evidence type="ECO:0000256" key="15">
    <source>
        <dbReference type="SAM" id="MobiDB-lite"/>
    </source>
</evidence>
<feature type="domain" description="Cadherin" evidence="17">
    <location>
        <begin position="668"/>
        <end position="762"/>
    </location>
</feature>
<evidence type="ECO:0000256" key="16">
    <source>
        <dbReference type="SAM" id="Phobius"/>
    </source>
</evidence>
<dbReference type="GeneTree" id="ENSGT00940000157655"/>
<dbReference type="GO" id="GO:0007156">
    <property type="term" value="P:homophilic cell adhesion via plasma membrane adhesion molecules"/>
    <property type="evidence" value="ECO:0007669"/>
    <property type="project" value="Ensembl"/>
</dbReference>
<dbReference type="AlphaFoldDB" id="A0A4X2JU12"/>
<dbReference type="GO" id="GO:0006857">
    <property type="term" value="P:oligopeptide transport"/>
    <property type="evidence" value="ECO:0007669"/>
    <property type="project" value="Ensembl"/>
</dbReference>
<evidence type="ECO:0000256" key="4">
    <source>
        <dbReference type="ARBA" id="ARBA00022723"/>
    </source>
</evidence>
<dbReference type="CDD" id="cd11304">
    <property type="entry name" value="Cadherin_repeat"/>
    <property type="match status" value="6"/>
</dbReference>
<evidence type="ECO:0000313" key="19">
    <source>
        <dbReference type="Proteomes" id="UP000314987"/>
    </source>
</evidence>
<evidence type="ECO:0000256" key="8">
    <source>
        <dbReference type="ARBA" id="ARBA00022889"/>
    </source>
</evidence>
<evidence type="ECO:0000256" key="2">
    <source>
        <dbReference type="ARBA" id="ARBA00022475"/>
    </source>
</evidence>
<dbReference type="SMART" id="SM00112">
    <property type="entry name" value="CA"/>
    <property type="match status" value="6"/>
</dbReference>
<evidence type="ECO:0000256" key="7">
    <source>
        <dbReference type="ARBA" id="ARBA00022837"/>
    </source>
</evidence>
<reference evidence="19" key="1">
    <citation type="submission" date="2018-12" db="EMBL/GenBank/DDBJ databases">
        <authorList>
            <person name="Yazar S."/>
        </authorList>
    </citation>
    <scope>NUCLEOTIDE SEQUENCE [LARGE SCALE GENOMIC DNA]</scope>
</reference>
<dbReference type="GO" id="GO:0005912">
    <property type="term" value="C:adherens junction"/>
    <property type="evidence" value="ECO:0007669"/>
    <property type="project" value="TreeGrafter"/>
</dbReference>
<dbReference type="PANTHER" id="PTHR24027">
    <property type="entry name" value="CADHERIN-23"/>
    <property type="match status" value="1"/>
</dbReference>
<dbReference type="GO" id="GO:0034332">
    <property type="term" value="P:adherens junction organization"/>
    <property type="evidence" value="ECO:0007669"/>
    <property type="project" value="TreeGrafter"/>
</dbReference>
<dbReference type="GO" id="GO:0007229">
    <property type="term" value="P:integrin-mediated signaling pathway"/>
    <property type="evidence" value="ECO:0007669"/>
    <property type="project" value="Ensembl"/>
</dbReference>
<dbReference type="FunFam" id="2.60.40.60:FF:000188">
    <property type="entry name" value="Cadherin 17"/>
    <property type="match status" value="1"/>
</dbReference>
<feature type="domain" description="Cadherin" evidence="17">
    <location>
        <begin position="325"/>
        <end position="433"/>
    </location>
</feature>
<dbReference type="FunFam" id="2.60.40.60:FF:000212">
    <property type="entry name" value="Cadherin 17"/>
    <property type="match status" value="1"/>
</dbReference>
<protein>
    <recommendedName>
        <fullName evidence="12">Cadherin-17</fullName>
    </recommendedName>
    <alternativeName>
        <fullName evidence="13">Liver-intestine cadherin</fullName>
    </alternativeName>
</protein>
<feature type="domain" description="Cadherin" evidence="17">
    <location>
        <begin position="223"/>
        <end position="324"/>
    </location>
</feature>
<feature type="domain" description="Cadherin" evidence="17">
    <location>
        <begin position="111"/>
        <end position="228"/>
    </location>
</feature>
<dbReference type="InterPro" id="IPR015919">
    <property type="entry name" value="Cadherin-like_sf"/>
</dbReference>
<dbReference type="GO" id="GO:0008013">
    <property type="term" value="F:beta-catenin binding"/>
    <property type="evidence" value="ECO:0007669"/>
    <property type="project" value="TreeGrafter"/>
</dbReference>
<dbReference type="Ensembl" id="ENSVURT00010000639.1">
    <property type="protein sequence ID" value="ENSVURP00010000535.1"/>
    <property type="gene ID" value="ENSVURG00010000194.1"/>
</dbReference>
<dbReference type="InterPro" id="IPR020894">
    <property type="entry name" value="Cadherin_CS"/>
</dbReference>
<feature type="transmembrane region" description="Helical" evidence="16">
    <location>
        <begin position="767"/>
        <end position="785"/>
    </location>
</feature>
<evidence type="ECO:0000256" key="13">
    <source>
        <dbReference type="ARBA" id="ARBA00083691"/>
    </source>
</evidence>
<dbReference type="SUPFAM" id="SSF49313">
    <property type="entry name" value="Cadherin-like"/>
    <property type="match status" value="7"/>
</dbReference>
<dbReference type="FunFam" id="2.60.40.60:FF:000020">
    <property type="entry name" value="Dachsous cadherin-related 1b"/>
    <property type="match status" value="1"/>
</dbReference>
<dbReference type="GO" id="GO:0009986">
    <property type="term" value="C:cell surface"/>
    <property type="evidence" value="ECO:0007669"/>
    <property type="project" value="Ensembl"/>
</dbReference>
<dbReference type="PROSITE" id="PS00232">
    <property type="entry name" value="CADHERIN_1"/>
    <property type="match status" value="3"/>
</dbReference>
<proteinExistence type="predicted"/>
<evidence type="ECO:0000256" key="6">
    <source>
        <dbReference type="ARBA" id="ARBA00022737"/>
    </source>
</evidence>
<dbReference type="GO" id="GO:0016342">
    <property type="term" value="C:catenin complex"/>
    <property type="evidence" value="ECO:0007669"/>
    <property type="project" value="TreeGrafter"/>
</dbReference>
<dbReference type="GO" id="GO:0045296">
    <property type="term" value="F:cadherin binding"/>
    <property type="evidence" value="ECO:0007669"/>
    <property type="project" value="TreeGrafter"/>
</dbReference>
<gene>
    <name evidence="18" type="primary">CDH17</name>
</gene>
<evidence type="ECO:0000256" key="11">
    <source>
        <dbReference type="ARBA" id="ARBA00023180"/>
    </source>
</evidence>
<dbReference type="GO" id="GO:0016339">
    <property type="term" value="P:calcium-dependent cell-cell adhesion via plasma membrane cell adhesion molecules"/>
    <property type="evidence" value="ECO:0007669"/>
    <property type="project" value="Ensembl"/>
</dbReference>
<keyword evidence="7 14" id="KW-0106">Calcium</keyword>
<dbReference type="GO" id="GO:0007043">
    <property type="term" value="P:cell-cell junction assembly"/>
    <property type="evidence" value="ECO:0007669"/>
    <property type="project" value="TreeGrafter"/>
</dbReference>
<dbReference type="FunFam" id="2.60.40.60:FF:000163">
    <property type="entry name" value="Cadherin 17"/>
    <property type="match status" value="1"/>
</dbReference>
<dbReference type="GO" id="GO:0002314">
    <property type="term" value="P:germinal center B cell differentiation"/>
    <property type="evidence" value="ECO:0007669"/>
    <property type="project" value="Ensembl"/>
</dbReference>
<keyword evidence="4" id="KW-0479">Metal-binding</keyword>
<evidence type="ECO:0000256" key="14">
    <source>
        <dbReference type="PROSITE-ProRule" id="PRU00043"/>
    </source>
</evidence>
<feature type="transmembrane region" description="Helical" evidence="16">
    <location>
        <begin position="806"/>
        <end position="822"/>
    </location>
</feature>
<dbReference type="STRING" id="29139.ENSVURP00010000535"/>
<dbReference type="OMA" id="DVNNEMP"/>
<dbReference type="GO" id="GO:0016323">
    <property type="term" value="C:basolateral plasma membrane"/>
    <property type="evidence" value="ECO:0007669"/>
    <property type="project" value="Ensembl"/>
</dbReference>
<dbReference type="GO" id="GO:0044331">
    <property type="term" value="P:cell-cell adhesion mediated by cadherin"/>
    <property type="evidence" value="ECO:0007669"/>
    <property type="project" value="TreeGrafter"/>
</dbReference>
<dbReference type="GO" id="GO:0005178">
    <property type="term" value="F:integrin binding"/>
    <property type="evidence" value="ECO:0007669"/>
    <property type="project" value="Ensembl"/>
</dbReference>
<dbReference type="GO" id="GO:0033626">
    <property type="term" value="P:positive regulation of integrin activation by cell surface receptor linked signal transduction"/>
    <property type="evidence" value="ECO:0007669"/>
    <property type="project" value="Ensembl"/>
</dbReference>
<evidence type="ECO:0000259" key="17">
    <source>
        <dbReference type="PROSITE" id="PS50268"/>
    </source>
</evidence>
<keyword evidence="6" id="KW-0677">Repeat</keyword>
<dbReference type="Pfam" id="PF00028">
    <property type="entry name" value="Cadherin"/>
    <property type="match status" value="6"/>
</dbReference>
<keyword evidence="19" id="KW-1185">Reference proteome</keyword>
<accession>A0A4X2JU12</accession>
<evidence type="ECO:0000256" key="10">
    <source>
        <dbReference type="ARBA" id="ARBA00023136"/>
    </source>
</evidence>
<organism evidence="18 19">
    <name type="scientific">Vombatus ursinus</name>
    <name type="common">Common wombat</name>
    <dbReference type="NCBI Taxonomy" id="29139"/>
    <lineage>
        <taxon>Eukaryota</taxon>
        <taxon>Metazoa</taxon>
        <taxon>Chordata</taxon>
        <taxon>Craniata</taxon>
        <taxon>Vertebrata</taxon>
        <taxon>Euteleostomi</taxon>
        <taxon>Mammalia</taxon>
        <taxon>Metatheria</taxon>
        <taxon>Diprotodontia</taxon>
        <taxon>Vombatidae</taxon>
        <taxon>Vombatus</taxon>
    </lineage>
</organism>
<feature type="compositionally biased region" description="Gly residues" evidence="15">
    <location>
        <begin position="1"/>
        <end position="11"/>
    </location>
</feature>
<evidence type="ECO:0000313" key="18">
    <source>
        <dbReference type="Ensembl" id="ENSVURP00010000535.1"/>
    </source>
</evidence>
<dbReference type="Proteomes" id="UP000314987">
    <property type="component" value="Unassembled WGS sequence"/>
</dbReference>
<dbReference type="PANTHER" id="PTHR24027:SF419">
    <property type="entry name" value="CADHERIN-17"/>
    <property type="match status" value="1"/>
</dbReference>
<evidence type="ECO:0000256" key="1">
    <source>
        <dbReference type="ARBA" id="ARBA00004251"/>
    </source>
</evidence>
<dbReference type="FunFam" id="2.60.40.60:FF:000151">
    <property type="entry name" value="Cadherin 17"/>
    <property type="match status" value="1"/>
</dbReference>
<dbReference type="Gene3D" id="2.60.40.60">
    <property type="entry name" value="Cadherins"/>
    <property type="match status" value="7"/>
</dbReference>
<keyword evidence="8" id="KW-0130">Cell adhesion</keyword>
<feature type="region of interest" description="Disordered" evidence="15">
    <location>
        <begin position="1"/>
        <end position="21"/>
    </location>
</feature>
<dbReference type="GO" id="GO:0005654">
    <property type="term" value="C:nucleoplasm"/>
    <property type="evidence" value="ECO:0007669"/>
    <property type="project" value="Ensembl"/>
</dbReference>
<comment type="subcellular location">
    <subcellularLocation>
        <location evidence="1">Cell membrane</location>
        <topology evidence="1">Single-pass type I membrane protein</topology>
    </subcellularLocation>
</comment>
<keyword evidence="9 16" id="KW-1133">Transmembrane helix</keyword>
<dbReference type="InterPro" id="IPR039808">
    <property type="entry name" value="Cadherin"/>
</dbReference>
<evidence type="ECO:0000256" key="5">
    <source>
        <dbReference type="ARBA" id="ARBA00022729"/>
    </source>
</evidence>
<dbReference type="FunFam" id="2.60.40.60:FF:000183">
    <property type="entry name" value="Cadherin 17"/>
    <property type="match status" value="1"/>
</dbReference>
<dbReference type="FunFam" id="2.60.40.60:FF:000152">
    <property type="entry name" value="Cadherin 17"/>
    <property type="match status" value="1"/>
</dbReference>
<dbReference type="GO" id="GO:0005427">
    <property type="term" value="F:proton-dependent oligopeptide secondary active transmembrane transporter activity"/>
    <property type="evidence" value="ECO:0007669"/>
    <property type="project" value="Ensembl"/>
</dbReference>
<dbReference type="GO" id="GO:0048536">
    <property type="term" value="P:spleen development"/>
    <property type="evidence" value="ECO:0007669"/>
    <property type="project" value="Ensembl"/>
</dbReference>
<dbReference type="PRINTS" id="PR00205">
    <property type="entry name" value="CADHERIN"/>
</dbReference>
<evidence type="ECO:0000256" key="12">
    <source>
        <dbReference type="ARBA" id="ARBA00069590"/>
    </source>
</evidence>
<feature type="domain" description="Cadherin" evidence="17">
    <location>
        <begin position="551"/>
        <end position="651"/>
    </location>
</feature>
<evidence type="ECO:0000256" key="9">
    <source>
        <dbReference type="ARBA" id="ARBA00022989"/>
    </source>
</evidence>
<feature type="domain" description="Cadherin" evidence="17">
    <location>
        <begin position="442"/>
        <end position="550"/>
    </location>
</feature>
<dbReference type="PROSITE" id="PS50268">
    <property type="entry name" value="CADHERIN_2"/>
    <property type="match status" value="7"/>
</dbReference>
<reference evidence="18" key="2">
    <citation type="submission" date="2025-08" db="UniProtKB">
        <authorList>
            <consortium name="Ensembl"/>
        </authorList>
    </citation>
    <scope>IDENTIFICATION</scope>
</reference>
<dbReference type="InterPro" id="IPR002126">
    <property type="entry name" value="Cadherin-like_dom"/>
</dbReference>
<keyword evidence="11" id="KW-0325">Glycoprotein</keyword>
<dbReference type="GO" id="GO:0016477">
    <property type="term" value="P:cell migration"/>
    <property type="evidence" value="ECO:0007669"/>
    <property type="project" value="TreeGrafter"/>
</dbReference>
<keyword evidence="2" id="KW-1003">Cell membrane</keyword>
<keyword evidence="3 16" id="KW-0812">Transmembrane</keyword>
<reference evidence="18" key="3">
    <citation type="submission" date="2025-09" db="UniProtKB">
        <authorList>
            <consortium name="Ensembl"/>
        </authorList>
    </citation>
    <scope>IDENTIFICATION</scope>
</reference>
<dbReference type="GO" id="GO:0005509">
    <property type="term" value="F:calcium ion binding"/>
    <property type="evidence" value="ECO:0007669"/>
    <property type="project" value="UniProtKB-UniRule"/>
</dbReference>
<dbReference type="GO" id="GO:0000902">
    <property type="term" value="P:cell morphogenesis"/>
    <property type="evidence" value="ECO:0007669"/>
    <property type="project" value="TreeGrafter"/>
</dbReference>
<keyword evidence="10 16" id="KW-0472">Membrane</keyword>
<dbReference type="GO" id="GO:0002315">
    <property type="term" value="P:marginal zone B cell differentiation"/>
    <property type="evidence" value="ECO:0007669"/>
    <property type="project" value="Ensembl"/>
</dbReference>
<evidence type="ECO:0000256" key="3">
    <source>
        <dbReference type="ARBA" id="ARBA00022692"/>
    </source>
</evidence>
<name>A0A4X2JU12_VOMUR</name>
<feature type="domain" description="Cadherin" evidence="17">
    <location>
        <begin position="13"/>
        <end position="110"/>
    </location>
</feature>